<organism evidence="1 2">
    <name type="scientific">Cognaticolwellia beringensis</name>
    <dbReference type="NCBI Taxonomy" id="1967665"/>
    <lineage>
        <taxon>Bacteria</taxon>
        <taxon>Pseudomonadati</taxon>
        <taxon>Pseudomonadota</taxon>
        <taxon>Gammaproteobacteria</taxon>
        <taxon>Alteromonadales</taxon>
        <taxon>Colwelliaceae</taxon>
        <taxon>Cognaticolwellia</taxon>
    </lineage>
</organism>
<proteinExistence type="predicted"/>
<accession>A0A222GCC4</accession>
<evidence type="ECO:0000313" key="1">
    <source>
        <dbReference type="EMBL" id="ASP49451.1"/>
    </source>
</evidence>
<dbReference type="EMBL" id="CP020465">
    <property type="protein sequence ID" value="ASP49451.1"/>
    <property type="molecule type" value="Genomic_DNA"/>
</dbReference>
<sequence length="213" mass="25052">MHRHFLIKYSKPEYTENFLNHGQMCLQPLSFYRKEEHNDEVGDLNEGAHKVDFFSNAILSRVLDNGETEVVGNITNGVHREFSHEYASLSVYCIYYLIIPVNDYTNELDVIDEKLLRKFGGSATVIYNLEKFFERLDHYLETKSISYKRQSVEYLNLELNLNQLNPFQKDKKYEHQNELRLVVKNKVEDERMLITIGNLSDIAYSVAIREKST</sequence>
<keyword evidence="2" id="KW-1185">Reference proteome</keyword>
<gene>
    <name evidence="1" type="ORF">B5D82_17735</name>
</gene>
<dbReference type="Proteomes" id="UP000202259">
    <property type="component" value="Chromosome"/>
</dbReference>
<dbReference type="AlphaFoldDB" id="A0A222GCC4"/>
<evidence type="ECO:0000313" key="2">
    <source>
        <dbReference type="Proteomes" id="UP000202259"/>
    </source>
</evidence>
<dbReference type="OrthoDB" id="6905277at2"/>
<dbReference type="KEGG" id="cber:B5D82_17735"/>
<name>A0A222GCC4_9GAMM</name>
<reference evidence="1 2" key="1">
    <citation type="submission" date="2017-08" db="EMBL/GenBank/DDBJ databases">
        <title>Complete genome of Colwellia sp. NB097-1, a psychrophile bacterium ioslated from Bering Sea.</title>
        <authorList>
            <person name="Chen X."/>
        </authorList>
    </citation>
    <scope>NUCLEOTIDE SEQUENCE [LARGE SCALE GENOMIC DNA]</scope>
    <source>
        <strain evidence="1 2">NB097-1</strain>
    </source>
</reference>
<protein>
    <submittedName>
        <fullName evidence="1">Uncharacterized protein</fullName>
    </submittedName>
</protein>
<dbReference type="RefSeq" id="WP_081153456.1">
    <property type="nucleotide sequence ID" value="NZ_CP020465.1"/>
</dbReference>